<organism evidence="1 2">
    <name type="scientific">Phanerochaete sordida</name>
    <dbReference type="NCBI Taxonomy" id="48140"/>
    <lineage>
        <taxon>Eukaryota</taxon>
        <taxon>Fungi</taxon>
        <taxon>Dikarya</taxon>
        <taxon>Basidiomycota</taxon>
        <taxon>Agaricomycotina</taxon>
        <taxon>Agaricomycetes</taxon>
        <taxon>Polyporales</taxon>
        <taxon>Phanerochaetaceae</taxon>
        <taxon>Phanerochaete</taxon>
    </lineage>
</organism>
<sequence>MSGRGCRDWQAKNMVFARSRGGHVLFEQLGLLLTQDSIHKDRIYGVDDREIMAMQLRRVKRILG</sequence>
<dbReference type="EMBL" id="BPQB01000052">
    <property type="protein sequence ID" value="GJE95807.1"/>
    <property type="molecule type" value="Genomic_DNA"/>
</dbReference>
<evidence type="ECO:0000313" key="1">
    <source>
        <dbReference type="EMBL" id="GJE95807.1"/>
    </source>
</evidence>
<evidence type="ECO:0000313" key="2">
    <source>
        <dbReference type="Proteomes" id="UP000703269"/>
    </source>
</evidence>
<name>A0A9P3GIM9_9APHY</name>
<gene>
    <name evidence="1" type="ORF">PsYK624_119950</name>
</gene>
<proteinExistence type="predicted"/>
<keyword evidence="2" id="KW-1185">Reference proteome</keyword>
<reference evidence="1 2" key="1">
    <citation type="submission" date="2021-08" db="EMBL/GenBank/DDBJ databases">
        <title>Draft Genome Sequence of Phanerochaete sordida strain YK-624.</title>
        <authorList>
            <person name="Mori T."/>
            <person name="Dohra H."/>
            <person name="Suzuki T."/>
            <person name="Kawagishi H."/>
            <person name="Hirai H."/>
        </authorList>
    </citation>
    <scope>NUCLEOTIDE SEQUENCE [LARGE SCALE GENOMIC DNA]</scope>
    <source>
        <strain evidence="1 2">YK-624</strain>
    </source>
</reference>
<dbReference type="Proteomes" id="UP000703269">
    <property type="component" value="Unassembled WGS sequence"/>
</dbReference>
<protein>
    <submittedName>
        <fullName evidence="1">Uncharacterized protein</fullName>
    </submittedName>
</protein>
<dbReference type="AlphaFoldDB" id="A0A9P3GIM9"/>
<comment type="caution">
    <text evidence="1">The sequence shown here is derived from an EMBL/GenBank/DDBJ whole genome shotgun (WGS) entry which is preliminary data.</text>
</comment>
<accession>A0A9P3GIM9</accession>